<accession>A0A8K0KKL6</accession>
<reference evidence="1" key="1">
    <citation type="submission" date="2013-04" db="EMBL/GenBank/DDBJ databases">
        <authorList>
            <person name="Qu J."/>
            <person name="Murali S.C."/>
            <person name="Bandaranaike D."/>
            <person name="Bellair M."/>
            <person name="Blankenburg K."/>
            <person name="Chao H."/>
            <person name="Dinh H."/>
            <person name="Doddapaneni H."/>
            <person name="Downs B."/>
            <person name="Dugan-Rocha S."/>
            <person name="Elkadiri S."/>
            <person name="Gnanaolivu R.D."/>
            <person name="Hernandez B."/>
            <person name="Javaid M."/>
            <person name="Jayaseelan J.C."/>
            <person name="Lee S."/>
            <person name="Li M."/>
            <person name="Ming W."/>
            <person name="Munidasa M."/>
            <person name="Muniz J."/>
            <person name="Nguyen L."/>
            <person name="Ongeri F."/>
            <person name="Osuji N."/>
            <person name="Pu L.-L."/>
            <person name="Puazo M."/>
            <person name="Qu C."/>
            <person name="Quiroz J."/>
            <person name="Raj R."/>
            <person name="Weissenberger G."/>
            <person name="Xin Y."/>
            <person name="Zou X."/>
            <person name="Han Y."/>
            <person name="Richards S."/>
            <person name="Worley K."/>
            <person name="Muzny D."/>
            <person name="Gibbs R."/>
        </authorList>
    </citation>
    <scope>NUCLEOTIDE SEQUENCE</scope>
    <source>
        <strain evidence="1">Sampled in the wild</strain>
    </source>
</reference>
<dbReference type="PANTHER" id="PTHR45913">
    <property type="entry name" value="EPM2A-INTERACTING PROTEIN 1"/>
    <property type="match status" value="1"/>
</dbReference>
<dbReference type="Proteomes" id="UP000792457">
    <property type="component" value="Unassembled WGS sequence"/>
</dbReference>
<protein>
    <submittedName>
        <fullName evidence="1">Uncharacterized protein</fullName>
    </submittedName>
</protein>
<name>A0A8K0KKL6_LADFU</name>
<dbReference type="PANTHER" id="PTHR45913:SF22">
    <property type="entry name" value="SCAN BOX DOMAIN-CONTAINING PROTEIN"/>
    <property type="match status" value="1"/>
</dbReference>
<gene>
    <name evidence="1" type="ORF">J437_LFUL016942</name>
</gene>
<dbReference type="OrthoDB" id="6627600at2759"/>
<reference evidence="1" key="2">
    <citation type="submission" date="2017-10" db="EMBL/GenBank/DDBJ databases">
        <title>Ladona fulva Genome sequencing and assembly.</title>
        <authorList>
            <person name="Murali S."/>
            <person name="Richards S."/>
            <person name="Bandaranaike D."/>
            <person name="Bellair M."/>
            <person name="Blankenburg K."/>
            <person name="Chao H."/>
            <person name="Dinh H."/>
            <person name="Doddapaneni H."/>
            <person name="Dugan-Rocha S."/>
            <person name="Elkadiri S."/>
            <person name="Gnanaolivu R."/>
            <person name="Hernandez B."/>
            <person name="Skinner E."/>
            <person name="Javaid M."/>
            <person name="Lee S."/>
            <person name="Li M."/>
            <person name="Ming W."/>
            <person name="Munidasa M."/>
            <person name="Muniz J."/>
            <person name="Nguyen L."/>
            <person name="Hughes D."/>
            <person name="Osuji N."/>
            <person name="Pu L.-L."/>
            <person name="Puazo M."/>
            <person name="Qu C."/>
            <person name="Quiroz J."/>
            <person name="Raj R."/>
            <person name="Weissenberger G."/>
            <person name="Xin Y."/>
            <person name="Zou X."/>
            <person name="Han Y."/>
            <person name="Worley K."/>
            <person name="Muzny D."/>
            <person name="Gibbs R."/>
        </authorList>
    </citation>
    <scope>NUCLEOTIDE SEQUENCE</scope>
    <source>
        <strain evidence="1">Sampled in the wild</strain>
    </source>
</reference>
<evidence type="ECO:0000313" key="2">
    <source>
        <dbReference type="Proteomes" id="UP000792457"/>
    </source>
</evidence>
<dbReference type="AlphaFoldDB" id="A0A8K0KKL6"/>
<keyword evidence="2" id="KW-1185">Reference proteome</keyword>
<proteinExistence type="predicted"/>
<dbReference type="EMBL" id="KZ309047">
    <property type="protein sequence ID" value="KAG8236590.1"/>
    <property type="molecule type" value="Genomic_DNA"/>
</dbReference>
<organism evidence="1 2">
    <name type="scientific">Ladona fulva</name>
    <name type="common">Scarce chaser dragonfly</name>
    <name type="synonym">Libellula fulva</name>
    <dbReference type="NCBI Taxonomy" id="123851"/>
    <lineage>
        <taxon>Eukaryota</taxon>
        <taxon>Metazoa</taxon>
        <taxon>Ecdysozoa</taxon>
        <taxon>Arthropoda</taxon>
        <taxon>Hexapoda</taxon>
        <taxon>Insecta</taxon>
        <taxon>Pterygota</taxon>
        <taxon>Palaeoptera</taxon>
        <taxon>Odonata</taxon>
        <taxon>Epiprocta</taxon>
        <taxon>Anisoptera</taxon>
        <taxon>Libelluloidea</taxon>
        <taxon>Libellulidae</taxon>
        <taxon>Ladona</taxon>
    </lineage>
</organism>
<sequence>MNEEDYTEKCLNFISDEGIVPLHRDPTASFQKNIKAALSQRSNIPHREFFKCTVMNPTSPRFFGLPKIHKPATHIRLVVSSINSPSELKTTTKGKDFMEMISTFFESNGLQCKNLCGVCTDGAPAMLGSRSGFQTKVKELAPQAKGMHCIIHRFALATKTLPKPLQEVLDSLVTIVNYIKSSALNTRLFKEL</sequence>
<evidence type="ECO:0000313" key="1">
    <source>
        <dbReference type="EMBL" id="KAG8236590.1"/>
    </source>
</evidence>
<comment type="caution">
    <text evidence="1">The sequence shown here is derived from an EMBL/GenBank/DDBJ whole genome shotgun (WGS) entry which is preliminary data.</text>
</comment>